<keyword evidence="1" id="KW-1133">Transmembrane helix</keyword>
<protein>
    <submittedName>
        <fullName evidence="2">Uncharacterized protein</fullName>
    </submittedName>
</protein>
<dbReference type="Proteomes" id="UP000184267">
    <property type="component" value="Unassembled WGS sequence"/>
</dbReference>
<keyword evidence="3" id="KW-1185">Reference proteome</keyword>
<keyword evidence="1" id="KW-0472">Membrane</keyword>
<reference evidence="2 3" key="1">
    <citation type="submission" date="2016-10" db="EMBL/GenBank/DDBJ databases">
        <title>Genome sequence of the basidiomycete white-rot fungus Trametes pubescens.</title>
        <authorList>
            <person name="Makela M.R."/>
            <person name="Granchi Z."/>
            <person name="Peng M."/>
            <person name="De Vries R.P."/>
            <person name="Grigoriev I."/>
            <person name="Riley R."/>
            <person name="Hilden K."/>
        </authorList>
    </citation>
    <scope>NUCLEOTIDE SEQUENCE [LARGE SCALE GENOMIC DNA]</scope>
    <source>
        <strain evidence="2 3">FBCC735</strain>
    </source>
</reference>
<evidence type="ECO:0000313" key="2">
    <source>
        <dbReference type="EMBL" id="OJT13767.1"/>
    </source>
</evidence>
<feature type="transmembrane region" description="Helical" evidence="1">
    <location>
        <begin position="66"/>
        <end position="89"/>
    </location>
</feature>
<dbReference type="AlphaFoldDB" id="A0A1M2W1N0"/>
<dbReference type="OMA" id="NKNKWLA"/>
<organism evidence="2 3">
    <name type="scientific">Trametes pubescens</name>
    <name type="common">White-rot fungus</name>
    <dbReference type="NCBI Taxonomy" id="154538"/>
    <lineage>
        <taxon>Eukaryota</taxon>
        <taxon>Fungi</taxon>
        <taxon>Dikarya</taxon>
        <taxon>Basidiomycota</taxon>
        <taxon>Agaricomycotina</taxon>
        <taxon>Agaricomycetes</taxon>
        <taxon>Polyporales</taxon>
        <taxon>Polyporaceae</taxon>
        <taxon>Trametes</taxon>
    </lineage>
</organism>
<name>A0A1M2W1N0_TRAPU</name>
<keyword evidence="1" id="KW-0812">Transmembrane</keyword>
<gene>
    <name evidence="2" type="ORF">TRAPUB_9689</name>
</gene>
<proteinExistence type="predicted"/>
<comment type="caution">
    <text evidence="2">The sequence shown here is derived from an EMBL/GenBank/DDBJ whole genome shotgun (WGS) entry which is preliminary data.</text>
</comment>
<dbReference type="OrthoDB" id="2739367at2759"/>
<feature type="transmembrane region" description="Helical" evidence="1">
    <location>
        <begin position="22"/>
        <end position="46"/>
    </location>
</feature>
<accession>A0A1M2W1N0</accession>
<sequence>MLHSVEVILQLRIYAMYNKNKWLAMLNTAFFFAEITVMLVVYNYGISIGTTLATPEGLTGCYGITTSYLFSIWIPGLVFEMWLVLLAIYKAIERSHSGVIVDGQRLDLLSLLIRDKMSHASMIVSGTRLLLNLFEAFHHRVRHSRGATTTSSGAYDSRATEDVSTLPTFRAAKRDLSSRRSDWADTMVLTGMDGSDATDSAGSADVLDVEVDGGAAREVYRLENLYGPRDVVSGRGQD</sequence>
<evidence type="ECO:0000256" key="1">
    <source>
        <dbReference type="SAM" id="Phobius"/>
    </source>
</evidence>
<evidence type="ECO:0000313" key="3">
    <source>
        <dbReference type="Proteomes" id="UP000184267"/>
    </source>
</evidence>
<dbReference type="EMBL" id="MNAD01000364">
    <property type="protein sequence ID" value="OJT13767.1"/>
    <property type="molecule type" value="Genomic_DNA"/>
</dbReference>